<evidence type="ECO:0000256" key="5">
    <source>
        <dbReference type="ARBA" id="ARBA00022837"/>
    </source>
</evidence>
<evidence type="ECO:0000313" key="9">
    <source>
        <dbReference type="EMBL" id="CBY24155.1"/>
    </source>
</evidence>
<dbReference type="InterPro" id="IPR000917">
    <property type="entry name" value="Sulfatase_N"/>
</dbReference>
<dbReference type="Pfam" id="PF00884">
    <property type="entry name" value="Sulfatase"/>
    <property type="match status" value="1"/>
</dbReference>
<keyword evidence="5" id="KW-0106">Calcium</keyword>
<feature type="chain" id="PRO_5003190195" description="Sulfatase N-terminal domain-containing protein" evidence="7">
    <location>
        <begin position="17"/>
        <end position="481"/>
    </location>
</feature>
<keyword evidence="3" id="KW-0479">Metal-binding</keyword>
<gene>
    <name evidence="9" type="ORF">GSOID_T00008160001</name>
</gene>
<evidence type="ECO:0000256" key="3">
    <source>
        <dbReference type="ARBA" id="ARBA00022723"/>
    </source>
</evidence>
<evidence type="ECO:0000256" key="1">
    <source>
        <dbReference type="ARBA" id="ARBA00001913"/>
    </source>
</evidence>
<protein>
    <recommendedName>
        <fullName evidence="8">Sulfatase N-terminal domain-containing protein</fullName>
    </recommendedName>
</protein>
<evidence type="ECO:0000256" key="6">
    <source>
        <dbReference type="ARBA" id="ARBA00023180"/>
    </source>
</evidence>
<keyword evidence="4" id="KW-0378">Hydrolase</keyword>
<dbReference type="InterPro" id="IPR017850">
    <property type="entry name" value="Alkaline_phosphatase_core_sf"/>
</dbReference>
<proteinExistence type="inferred from homology"/>
<dbReference type="AlphaFoldDB" id="E4XDC0"/>
<evidence type="ECO:0000256" key="2">
    <source>
        <dbReference type="ARBA" id="ARBA00008779"/>
    </source>
</evidence>
<dbReference type="PANTHER" id="PTHR10342">
    <property type="entry name" value="ARYLSULFATASE"/>
    <property type="match status" value="1"/>
</dbReference>
<dbReference type="InterPro" id="IPR024607">
    <property type="entry name" value="Sulfatase_CS"/>
</dbReference>
<evidence type="ECO:0000259" key="8">
    <source>
        <dbReference type="Pfam" id="PF00884"/>
    </source>
</evidence>
<dbReference type="PROSITE" id="PS00523">
    <property type="entry name" value="SULFATASE_1"/>
    <property type="match status" value="1"/>
</dbReference>
<dbReference type="Gene3D" id="3.30.1120.10">
    <property type="match status" value="1"/>
</dbReference>
<sequence length="481" mass="55620">MNLIIFLLFVFRECFGHGRFSKKPHIIFVMIDDLGFDDLGYVNDDVISPNIDFLAKNALHIENYYNQPSCTPSRAAFMTGRYNIRYGMQSGVIKPDEPEAIPLSETLLPQAFKKCGYNTSMHGKWHLGFYTEKHCPQNRGFDRFFGFYLGSQDYFYHDSGNNCYLYEPNGTEKVRLDLNGTYSTKAIAEDFIAKLDEYDPETPLFEFLSFQEVHGPLQWLPAEVLKMAGGWEGWERKMLSRKIVIVDHFIGEVVKKLKEKGFWKDTILVITSDNGGQTREGASNWPLRGRKGDVFEGGIRSRAFIHSPKLPDSLKGSSFQHVFHVTDWFPTLLRFSGCQQPDSNLDGKAQDIFHNKPEVKRTHLLNFLDPFKVAKRKLDDRMFSVLQNRTFEVTVKSVIRTENWKLITGRPCHWGCSFSEEKNPRYVPDKTALEDVEPGKLVRLYAIREDPMERYDLSDLHPELVDDLLLKLADYYVILCQ</sequence>
<dbReference type="GO" id="GO:0046872">
    <property type="term" value="F:metal ion binding"/>
    <property type="evidence" value="ECO:0007669"/>
    <property type="project" value="UniProtKB-KW"/>
</dbReference>
<keyword evidence="6" id="KW-0325">Glycoprotein</keyword>
<dbReference type="OrthoDB" id="103349at2759"/>
<keyword evidence="10" id="KW-1185">Reference proteome</keyword>
<dbReference type="SUPFAM" id="SSF53649">
    <property type="entry name" value="Alkaline phosphatase-like"/>
    <property type="match status" value="1"/>
</dbReference>
<dbReference type="GO" id="GO:0008484">
    <property type="term" value="F:sulfuric ester hydrolase activity"/>
    <property type="evidence" value="ECO:0007669"/>
    <property type="project" value="InterPro"/>
</dbReference>
<dbReference type="PANTHER" id="PTHR10342:SF274">
    <property type="entry name" value="ARYLSULFATASE B"/>
    <property type="match status" value="1"/>
</dbReference>
<feature type="domain" description="Sulfatase N-terminal" evidence="8">
    <location>
        <begin position="24"/>
        <end position="334"/>
    </location>
</feature>
<keyword evidence="7" id="KW-0732">Signal</keyword>
<dbReference type="InParanoid" id="E4XDC0"/>
<evidence type="ECO:0000256" key="7">
    <source>
        <dbReference type="SAM" id="SignalP"/>
    </source>
</evidence>
<comment type="cofactor">
    <cofactor evidence="1">
        <name>Ca(2+)</name>
        <dbReference type="ChEBI" id="CHEBI:29108"/>
    </cofactor>
</comment>
<dbReference type="InterPro" id="IPR047115">
    <property type="entry name" value="ARSB"/>
</dbReference>
<comment type="similarity">
    <text evidence="2">Belongs to the sulfatase family.</text>
</comment>
<name>E4XDC0_OIKDI</name>
<feature type="signal peptide" evidence="7">
    <location>
        <begin position="1"/>
        <end position="16"/>
    </location>
</feature>
<evidence type="ECO:0000256" key="4">
    <source>
        <dbReference type="ARBA" id="ARBA00022801"/>
    </source>
</evidence>
<accession>E4XDC0</accession>
<dbReference type="Proteomes" id="UP000001307">
    <property type="component" value="Unassembled WGS sequence"/>
</dbReference>
<reference evidence="9" key="1">
    <citation type="journal article" date="2010" name="Science">
        <title>Plasticity of animal genome architecture unmasked by rapid evolution of a pelagic tunicate.</title>
        <authorList>
            <person name="Denoeud F."/>
            <person name="Henriet S."/>
            <person name="Mungpakdee S."/>
            <person name="Aury J.M."/>
            <person name="Da Silva C."/>
            <person name="Brinkmann H."/>
            <person name="Mikhaleva J."/>
            <person name="Olsen L.C."/>
            <person name="Jubin C."/>
            <person name="Canestro C."/>
            <person name="Bouquet J.M."/>
            <person name="Danks G."/>
            <person name="Poulain J."/>
            <person name="Campsteijn C."/>
            <person name="Adamski M."/>
            <person name="Cross I."/>
            <person name="Yadetie F."/>
            <person name="Muffato M."/>
            <person name="Louis A."/>
            <person name="Butcher S."/>
            <person name="Tsagkogeorga G."/>
            <person name="Konrad A."/>
            <person name="Singh S."/>
            <person name="Jensen M.F."/>
            <person name="Cong E.H."/>
            <person name="Eikeseth-Otteraa H."/>
            <person name="Noel B."/>
            <person name="Anthouard V."/>
            <person name="Porcel B.M."/>
            <person name="Kachouri-Lafond R."/>
            <person name="Nishino A."/>
            <person name="Ugolini M."/>
            <person name="Chourrout P."/>
            <person name="Nishida H."/>
            <person name="Aasland R."/>
            <person name="Huzurbazar S."/>
            <person name="Westhof E."/>
            <person name="Delsuc F."/>
            <person name="Lehrach H."/>
            <person name="Reinhardt R."/>
            <person name="Weissenbach J."/>
            <person name="Roy S.W."/>
            <person name="Artiguenave F."/>
            <person name="Postlethwait J.H."/>
            <person name="Manak J.R."/>
            <person name="Thompson E.M."/>
            <person name="Jaillon O."/>
            <person name="Du Pasquier L."/>
            <person name="Boudinot P."/>
            <person name="Liberles D.A."/>
            <person name="Volff J.N."/>
            <person name="Philippe H."/>
            <person name="Lenhard B."/>
            <person name="Roest Crollius H."/>
            <person name="Wincker P."/>
            <person name="Chourrout D."/>
        </authorList>
    </citation>
    <scope>NUCLEOTIDE SEQUENCE [LARGE SCALE GENOMIC DNA]</scope>
</reference>
<evidence type="ECO:0000313" key="10">
    <source>
        <dbReference type="Proteomes" id="UP000001307"/>
    </source>
</evidence>
<dbReference type="Gene3D" id="3.40.720.10">
    <property type="entry name" value="Alkaline Phosphatase, subunit A"/>
    <property type="match status" value="1"/>
</dbReference>
<dbReference type="CDD" id="cd16029">
    <property type="entry name" value="4-S"/>
    <property type="match status" value="1"/>
</dbReference>
<organism evidence="9">
    <name type="scientific">Oikopleura dioica</name>
    <name type="common">Tunicate</name>
    <dbReference type="NCBI Taxonomy" id="34765"/>
    <lineage>
        <taxon>Eukaryota</taxon>
        <taxon>Metazoa</taxon>
        <taxon>Chordata</taxon>
        <taxon>Tunicata</taxon>
        <taxon>Appendicularia</taxon>
        <taxon>Copelata</taxon>
        <taxon>Oikopleuridae</taxon>
        <taxon>Oikopleura</taxon>
    </lineage>
</organism>
<dbReference type="EMBL" id="FN653038">
    <property type="protein sequence ID" value="CBY24155.1"/>
    <property type="molecule type" value="Genomic_DNA"/>
</dbReference>